<comment type="caution">
    <text evidence="10">The sequence shown here is derived from an EMBL/GenBank/DDBJ whole genome shotgun (WGS) entry which is preliminary data.</text>
</comment>
<dbReference type="Pfam" id="PF02653">
    <property type="entry name" value="BPD_transp_2"/>
    <property type="match status" value="1"/>
</dbReference>
<dbReference type="CDD" id="cd06582">
    <property type="entry name" value="TM_PBP1_LivH_like"/>
    <property type="match status" value="1"/>
</dbReference>
<accession>A0ABY1QAQ0</accession>
<protein>
    <submittedName>
        <fullName evidence="10">Amino acid/amide ABC transporter membrane protein 1, HAAT family</fullName>
    </submittedName>
</protein>
<dbReference type="PANTHER" id="PTHR11795:SF442">
    <property type="entry name" value="ABC TRANSPORTER ATP-BINDING PROTEIN"/>
    <property type="match status" value="1"/>
</dbReference>
<comment type="similarity">
    <text evidence="8">Belongs to the binding-protein-dependent transport system permease family. LivHM subfamily.</text>
</comment>
<keyword evidence="11" id="KW-1185">Reference proteome</keyword>
<dbReference type="InterPro" id="IPR052157">
    <property type="entry name" value="BCAA_transport_permease"/>
</dbReference>
<keyword evidence="7 9" id="KW-0472">Membrane</keyword>
<feature type="transmembrane region" description="Helical" evidence="9">
    <location>
        <begin position="134"/>
        <end position="159"/>
    </location>
</feature>
<feature type="transmembrane region" description="Helical" evidence="9">
    <location>
        <begin position="256"/>
        <end position="276"/>
    </location>
</feature>
<dbReference type="RefSeq" id="WP_283442459.1">
    <property type="nucleotide sequence ID" value="NZ_FXUL01000007.1"/>
</dbReference>
<evidence type="ECO:0000256" key="6">
    <source>
        <dbReference type="ARBA" id="ARBA00022989"/>
    </source>
</evidence>
<name>A0ABY1QAQ0_9BURK</name>
<reference evidence="10 11" key="1">
    <citation type="submission" date="2017-05" db="EMBL/GenBank/DDBJ databases">
        <authorList>
            <person name="Varghese N."/>
            <person name="Submissions S."/>
        </authorList>
    </citation>
    <scope>NUCLEOTIDE SEQUENCE [LARGE SCALE GENOMIC DNA]</scope>
    <source>
        <strain evidence="10 11">DSM 26001</strain>
    </source>
</reference>
<feature type="transmembrane region" description="Helical" evidence="9">
    <location>
        <begin position="60"/>
        <end position="82"/>
    </location>
</feature>
<dbReference type="EMBL" id="FXUL01000007">
    <property type="protein sequence ID" value="SMP61307.1"/>
    <property type="molecule type" value="Genomic_DNA"/>
</dbReference>
<evidence type="ECO:0000256" key="2">
    <source>
        <dbReference type="ARBA" id="ARBA00022448"/>
    </source>
</evidence>
<evidence type="ECO:0000256" key="8">
    <source>
        <dbReference type="ARBA" id="ARBA00037998"/>
    </source>
</evidence>
<feature type="transmembrane region" description="Helical" evidence="9">
    <location>
        <begin position="12"/>
        <end position="32"/>
    </location>
</feature>
<keyword evidence="3" id="KW-1003">Cell membrane</keyword>
<keyword evidence="6 9" id="KW-1133">Transmembrane helix</keyword>
<keyword evidence="4 9" id="KW-0812">Transmembrane</keyword>
<feature type="transmembrane region" description="Helical" evidence="9">
    <location>
        <begin position="94"/>
        <end position="114"/>
    </location>
</feature>
<organism evidence="10 11">
    <name type="scientific">Noviherbaspirillum suwonense</name>
    <dbReference type="NCBI Taxonomy" id="1224511"/>
    <lineage>
        <taxon>Bacteria</taxon>
        <taxon>Pseudomonadati</taxon>
        <taxon>Pseudomonadota</taxon>
        <taxon>Betaproteobacteria</taxon>
        <taxon>Burkholderiales</taxon>
        <taxon>Oxalobacteraceae</taxon>
        <taxon>Noviherbaspirillum</taxon>
    </lineage>
</organism>
<gene>
    <name evidence="10" type="ORF">SAMN06295970_107136</name>
</gene>
<dbReference type="Proteomes" id="UP001158049">
    <property type="component" value="Unassembled WGS sequence"/>
</dbReference>
<dbReference type="InterPro" id="IPR001851">
    <property type="entry name" value="ABC_transp_permease"/>
</dbReference>
<evidence type="ECO:0000256" key="1">
    <source>
        <dbReference type="ARBA" id="ARBA00004651"/>
    </source>
</evidence>
<evidence type="ECO:0000256" key="5">
    <source>
        <dbReference type="ARBA" id="ARBA00022970"/>
    </source>
</evidence>
<comment type="subcellular location">
    <subcellularLocation>
        <location evidence="1">Cell membrane</location>
        <topology evidence="1">Multi-pass membrane protein</topology>
    </subcellularLocation>
</comment>
<dbReference type="PANTHER" id="PTHR11795">
    <property type="entry name" value="BRANCHED-CHAIN AMINO ACID TRANSPORT SYSTEM PERMEASE PROTEIN LIVH"/>
    <property type="match status" value="1"/>
</dbReference>
<feature type="transmembrane region" description="Helical" evidence="9">
    <location>
        <begin position="226"/>
        <end position="249"/>
    </location>
</feature>
<evidence type="ECO:0000256" key="7">
    <source>
        <dbReference type="ARBA" id="ARBA00023136"/>
    </source>
</evidence>
<keyword evidence="2" id="KW-0813">Transport</keyword>
<evidence type="ECO:0000313" key="10">
    <source>
        <dbReference type="EMBL" id="SMP61307.1"/>
    </source>
</evidence>
<evidence type="ECO:0000256" key="9">
    <source>
        <dbReference type="SAM" id="Phobius"/>
    </source>
</evidence>
<keyword evidence="5" id="KW-0029">Amino-acid transport</keyword>
<feature type="transmembrane region" description="Helical" evidence="9">
    <location>
        <begin position="188"/>
        <end position="214"/>
    </location>
</feature>
<proteinExistence type="inferred from homology"/>
<evidence type="ECO:0000256" key="4">
    <source>
        <dbReference type="ARBA" id="ARBA00022692"/>
    </source>
</evidence>
<evidence type="ECO:0000256" key="3">
    <source>
        <dbReference type="ARBA" id="ARBA00022475"/>
    </source>
</evidence>
<evidence type="ECO:0000313" key="11">
    <source>
        <dbReference type="Proteomes" id="UP001158049"/>
    </source>
</evidence>
<sequence>MKLLFSVTMNAITVASLYFLVASGFSLIFGLLRSVNMAHGALYLLGAYSGYEIALKTGSWLAGLGGACLLVALVGVVLHQTLVKRLAGDELRQALVTIGFSIVLGDLLLIRYGGATVQYEPPEAIFDATPFPIIGAYPTIRLVVIAVAVVVGLLLWALIQKTRLGMAIRAGVDDAPILGAMGFNVSRYVLAVFALGAGLAGLAGVIGGSALSVAPGEDSRFLLSSLVVVIVGGMGSLPGAALGAVLIGFTEQFGLAFFPNYAILMTFVLMVAVLAFRPQGLMGRAV</sequence>